<accession>A0A9P4HFQ5</accession>
<sequence>MVSSSLNFRQKSNTLKRPIRRVALSCIQCRSRKLKCDATLPNCERCLANGKTWEYQKTRCGGRPRRPVTIPLQPVTDDDLPLVEDRAVSPWSWGKDSGTTAAYVSNSRTSSESGTTVSSAQSIADSFEFMSRLESTTSTILHLTQVQIDQLLTGYFVYFHVAHPCVLPRSSLQCRLIAEPVASDVSLLVLLYISSIFTPTKRAGSAPGTLDPYYVQALVLQSIAVYASNEPERARSLLHEAIQSALSIGMHKAEFTSQHGRGDAILEESWRRTWWTVYTTDAHIAGSTHSYPTQTGAVHITADLPCEEQQYESGNIPIPATLRSYSMREFGEVDFSSFAQLIGFTLGIYRALATRRMDDIENAKVTAKNADTVMTAWCSLLPASKRRILREDGSVDELLFKVNILMHTYITDIHRQLSNFKYFSIESVPQCVAPHPPESNDSIKDEAHIHTAKVLYSTDKLNSLLTLPAHVTSYTPFIICMITLTTIAQLFACRYIFQEPKLSLERGKTRLNVGVLKLTGEAWHSEQRVPRHGHHRERDVEPER</sequence>
<keyword evidence="5" id="KW-1185">Reference proteome</keyword>
<keyword evidence="1" id="KW-0479">Metal-binding</keyword>
<dbReference type="GO" id="GO:0000981">
    <property type="term" value="F:DNA-binding transcription factor activity, RNA polymerase II-specific"/>
    <property type="evidence" value="ECO:0007669"/>
    <property type="project" value="InterPro"/>
</dbReference>
<dbReference type="AlphaFoldDB" id="A0A9P4HFQ5"/>
<evidence type="ECO:0000259" key="3">
    <source>
        <dbReference type="PROSITE" id="PS50048"/>
    </source>
</evidence>
<dbReference type="SMART" id="SM00066">
    <property type="entry name" value="GAL4"/>
    <property type="match status" value="1"/>
</dbReference>
<evidence type="ECO:0000256" key="1">
    <source>
        <dbReference type="ARBA" id="ARBA00022723"/>
    </source>
</evidence>
<reference evidence="4" key="1">
    <citation type="journal article" date="2020" name="Stud. Mycol.">
        <title>101 Dothideomycetes genomes: a test case for predicting lifestyles and emergence of pathogens.</title>
        <authorList>
            <person name="Haridas S."/>
            <person name="Albert R."/>
            <person name="Binder M."/>
            <person name="Bloem J."/>
            <person name="Labutti K."/>
            <person name="Salamov A."/>
            <person name="Andreopoulos B."/>
            <person name="Baker S."/>
            <person name="Barry K."/>
            <person name="Bills G."/>
            <person name="Bluhm B."/>
            <person name="Cannon C."/>
            <person name="Castanera R."/>
            <person name="Culley D."/>
            <person name="Daum C."/>
            <person name="Ezra D."/>
            <person name="Gonzalez J."/>
            <person name="Henrissat B."/>
            <person name="Kuo A."/>
            <person name="Liang C."/>
            <person name="Lipzen A."/>
            <person name="Lutzoni F."/>
            <person name="Magnuson J."/>
            <person name="Mondo S."/>
            <person name="Nolan M."/>
            <person name="Ohm R."/>
            <person name="Pangilinan J."/>
            <person name="Park H.-J."/>
            <person name="Ramirez L."/>
            <person name="Alfaro M."/>
            <person name="Sun H."/>
            <person name="Tritt A."/>
            <person name="Yoshinaga Y."/>
            <person name="Zwiers L.-H."/>
            <person name="Turgeon B."/>
            <person name="Goodwin S."/>
            <person name="Spatafora J."/>
            <person name="Crous P."/>
            <person name="Grigoriev I."/>
        </authorList>
    </citation>
    <scope>NUCLEOTIDE SEQUENCE</scope>
    <source>
        <strain evidence="4">CBS 110217</strain>
    </source>
</reference>
<organism evidence="4 5">
    <name type="scientific">Setomelanomma holmii</name>
    <dbReference type="NCBI Taxonomy" id="210430"/>
    <lineage>
        <taxon>Eukaryota</taxon>
        <taxon>Fungi</taxon>
        <taxon>Dikarya</taxon>
        <taxon>Ascomycota</taxon>
        <taxon>Pezizomycotina</taxon>
        <taxon>Dothideomycetes</taxon>
        <taxon>Pleosporomycetidae</taxon>
        <taxon>Pleosporales</taxon>
        <taxon>Pleosporineae</taxon>
        <taxon>Phaeosphaeriaceae</taxon>
        <taxon>Setomelanomma</taxon>
    </lineage>
</organism>
<protein>
    <recommendedName>
        <fullName evidence="3">Zn(2)-C6 fungal-type domain-containing protein</fullName>
    </recommendedName>
</protein>
<evidence type="ECO:0000313" key="5">
    <source>
        <dbReference type="Proteomes" id="UP000799777"/>
    </source>
</evidence>
<dbReference type="InterPro" id="IPR036864">
    <property type="entry name" value="Zn2-C6_fun-type_DNA-bd_sf"/>
</dbReference>
<feature type="domain" description="Zn(2)-C6 fungal-type" evidence="3">
    <location>
        <begin position="25"/>
        <end position="60"/>
    </location>
</feature>
<dbReference type="CDD" id="cd00067">
    <property type="entry name" value="GAL4"/>
    <property type="match status" value="1"/>
</dbReference>
<evidence type="ECO:0000313" key="4">
    <source>
        <dbReference type="EMBL" id="KAF2034331.1"/>
    </source>
</evidence>
<dbReference type="Pfam" id="PF00172">
    <property type="entry name" value="Zn_clus"/>
    <property type="match status" value="1"/>
</dbReference>
<dbReference type="OrthoDB" id="10067394at2759"/>
<dbReference type="PROSITE" id="PS50048">
    <property type="entry name" value="ZN2_CY6_FUNGAL_2"/>
    <property type="match status" value="1"/>
</dbReference>
<dbReference type="Proteomes" id="UP000799777">
    <property type="component" value="Unassembled WGS sequence"/>
</dbReference>
<evidence type="ECO:0000256" key="2">
    <source>
        <dbReference type="ARBA" id="ARBA00023242"/>
    </source>
</evidence>
<dbReference type="GO" id="GO:0003677">
    <property type="term" value="F:DNA binding"/>
    <property type="evidence" value="ECO:0007669"/>
    <property type="project" value="InterPro"/>
</dbReference>
<gene>
    <name evidence="4" type="ORF">EK21DRAFT_97443</name>
</gene>
<name>A0A9P4HFQ5_9PLEO</name>
<proteinExistence type="predicted"/>
<dbReference type="InterPro" id="IPR001138">
    <property type="entry name" value="Zn2Cys6_DnaBD"/>
</dbReference>
<comment type="caution">
    <text evidence="4">The sequence shown here is derived from an EMBL/GenBank/DDBJ whole genome shotgun (WGS) entry which is preliminary data.</text>
</comment>
<keyword evidence="2" id="KW-0539">Nucleus</keyword>
<dbReference type="PANTHER" id="PTHR47431:SF4">
    <property type="entry name" value="ZN(II)2CYS6 TRANSCRIPTION FACTOR (EUROFUNG)"/>
    <property type="match status" value="1"/>
</dbReference>
<dbReference type="SUPFAM" id="SSF57701">
    <property type="entry name" value="Zn2/Cys6 DNA-binding domain"/>
    <property type="match status" value="1"/>
</dbReference>
<dbReference type="Pfam" id="PF04082">
    <property type="entry name" value="Fungal_trans"/>
    <property type="match status" value="1"/>
</dbReference>
<dbReference type="InterPro" id="IPR007219">
    <property type="entry name" value="XnlR_reg_dom"/>
</dbReference>
<dbReference type="GO" id="GO:0008270">
    <property type="term" value="F:zinc ion binding"/>
    <property type="evidence" value="ECO:0007669"/>
    <property type="project" value="InterPro"/>
</dbReference>
<dbReference type="PANTHER" id="PTHR47431">
    <property type="entry name" value="ZN(II)2CYS6 TRANSCRIPTION FACTOR (EUROFUNG)-RELATED"/>
    <property type="match status" value="1"/>
</dbReference>
<dbReference type="Gene3D" id="4.10.240.10">
    <property type="entry name" value="Zn(2)-C6 fungal-type DNA-binding domain"/>
    <property type="match status" value="1"/>
</dbReference>
<dbReference type="CDD" id="cd12148">
    <property type="entry name" value="fungal_TF_MHR"/>
    <property type="match status" value="1"/>
</dbReference>
<dbReference type="GO" id="GO:0006351">
    <property type="term" value="P:DNA-templated transcription"/>
    <property type="evidence" value="ECO:0007669"/>
    <property type="project" value="InterPro"/>
</dbReference>
<dbReference type="EMBL" id="ML978161">
    <property type="protein sequence ID" value="KAF2034331.1"/>
    <property type="molecule type" value="Genomic_DNA"/>
</dbReference>